<organism evidence="1">
    <name type="scientific">marine sediment metagenome</name>
    <dbReference type="NCBI Taxonomy" id="412755"/>
    <lineage>
        <taxon>unclassified sequences</taxon>
        <taxon>metagenomes</taxon>
        <taxon>ecological metagenomes</taxon>
    </lineage>
</organism>
<evidence type="ECO:0000313" key="1">
    <source>
        <dbReference type="EMBL" id="KKM91710.1"/>
    </source>
</evidence>
<dbReference type="EMBL" id="LAZR01006496">
    <property type="protein sequence ID" value="KKM91710.1"/>
    <property type="molecule type" value="Genomic_DNA"/>
</dbReference>
<accession>A0A0F9NS88</accession>
<reference evidence="1" key="1">
    <citation type="journal article" date="2015" name="Nature">
        <title>Complex archaea that bridge the gap between prokaryotes and eukaryotes.</title>
        <authorList>
            <person name="Spang A."/>
            <person name="Saw J.H."/>
            <person name="Jorgensen S.L."/>
            <person name="Zaremba-Niedzwiedzka K."/>
            <person name="Martijn J."/>
            <person name="Lind A.E."/>
            <person name="van Eijk R."/>
            <person name="Schleper C."/>
            <person name="Guy L."/>
            <person name="Ettema T.J."/>
        </authorList>
    </citation>
    <scope>NUCLEOTIDE SEQUENCE</scope>
</reference>
<dbReference type="AlphaFoldDB" id="A0A0F9NS88"/>
<protein>
    <submittedName>
        <fullName evidence="1">Uncharacterized protein</fullName>
    </submittedName>
</protein>
<proteinExistence type="predicted"/>
<sequence length="59" mass="6999">MTKHEIKEGVWPEQKYVCPKCHAVIWSSKKPVYCICGGKYETVWEICKEMFRDIFGETK</sequence>
<name>A0A0F9NS88_9ZZZZ</name>
<comment type="caution">
    <text evidence="1">The sequence shown here is derived from an EMBL/GenBank/DDBJ whole genome shotgun (WGS) entry which is preliminary data.</text>
</comment>
<gene>
    <name evidence="1" type="ORF">LCGC14_1225830</name>
</gene>